<dbReference type="Proteomes" id="UP000678374">
    <property type="component" value="Unassembled WGS sequence"/>
</dbReference>
<feature type="chain" id="PRO_5037464160" description="Lipoprotein" evidence="1">
    <location>
        <begin position="25"/>
        <end position="160"/>
    </location>
</feature>
<dbReference type="AlphaFoldDB" id="A0A940YF93"/>
<evidence type="ECO:0000313" key="3">
    <source>
        <dbReference type="Proteomes" id="UP000678374"/>
    </source>
</evidence>
<feature type="signal peptide" evidence="1">
    <location>
        <begin position="1"/>
        <end position="24"/>
    </location>
</feature>
<dbReference type="RefSeq" id="WP_210801593.1">
    <property type="nucleotide sequence ID" value="NZ_JAGQDE010000006.1"/>
</dbReference>
<proteinExistence type="predicted"/>
<accession>A0A940YF93</accession>
<keyword evidence="3" id="KW-1185">Reference proteome</keyword>
<evidence type="ECO:0000256" key="1">
    <source>
        <dbReference type="SAM" id="SignalP"/>
    </source>
</evidence>
<organism evidence="2 3">
    <name type="scientific">Ideonella aquatica</name>
    <dbReference type="NCBI Taxonomy" id="2824119"/>
    <lineage>
        <taxon>Bacteria</taxon>
        <taxon>Pseudomonadati</taxon>
        <taxon>Pseudomonadota</taxon>
        <taxon>Betaproteobacteria</taxon>
        <taxon>Burkholderiales</taxon>
        <taxon>Sphaerotilaceae</taxon>
        <taxon>Ideonella</taxon>
    </lineage>
</organism>
<sequence>MNTFSRRVPLGLSLMALLILQACGGGDDTTAAGGDGTLAADCDTKAYVAGAVLAPTADELKAYAGTFNGDEGSYDTSGAFTKSGTAKLVIGTDGSITYKDGKQTVSSICLDKVAGPYGKILYFIAGKGHFDVADKVVTGLGQAWGVSPVDGTTIFTNGVK</sequence>
<keyword evidence="1" id="KW-0732">Signal</keyword>
<evidence type="ECO:0000313" key="2">
    <source>
        <dbReference type="EMBL" id="MBQ0959075.1"/>
    </source>
</evidence>
<name>A0A940YF93_9BURK</name>
<reference evidence="2" key="1">
    <citation type="submission" date="2021-04" db="EMBL/GenBank/DDBJ databases">
        <title>The genome sequence of Ideonella sp. 4Y11.</title>
        <authorList>
            <person name="Liu Y."/>
        </authorList>
    </citation>
    <scope>NUCLEOTIDE SEQUENCE</scope>
    <source>
        <strain evidence="2">4Y11</strain>
    </source>
</reference>
<dbReference type="EMBL" id="JAGQDE010000006">
    <property type="protein sequence ID" value="MBQ0959075.1"/>
    <property type="molecule type" value="Genomic_DNA"/>
</dbReference>
<gene>
    <name evidence="2" type="ORF">KAK06_08890</name>
</gene>
<protein>
    <recommendedName>
        <fullName evidence="4">Lipoprotein</fullName>
    </recommendedName>
</protein>
<comment type="caution">
    <text evidence="2">The sequence shown here is derived from an EMBL/GenBank/DDBJ whole genome shotgun (WGS) entry which is preliminary data.</text>
</comment>
<evidence type="ECO:0008006" key="4">
    <source>
        <dbReference type="Google" id="ProtNLM"/>
    </source>
</evidence>
<dbReference type="PROSITE" id="PS51257">
    <property type="entry name" value="PROKAR_LIPOPROTEIN"/>
    <property type="match status" value="1"/>
</dbReference>